<comment type="caution">
    <text evidence="1">The sequence shown here is derived from an EMBL/GenBank/DDBJ whole genome shotgun (WGS) entry which is preliminary data.</text>
</comment>
<protein>
    <submittedName>
        <fullName evidence="1">Uncharacterized protein</fullName>
    </submittedName>
</protein>
<proteinExistence type="predicted"/>
<dbReference type="Proteomes" id="UP001295423">
    <property type="component" value="Unassembled WGS sequence"/>
</dbReference>
<gene>
    <name evidence="1" type="ORF">CYCCA115_LOCUS11910</name>
</gene>
<dbReference type="EMBL" id="CAKOGP040001758">
    <property type="protein sequence ID" value="CAJ1949071.1"/>
    <property type="molecule type" value="Genomic_DNA"/>
</dbReference>
<accession>A0AAD2JH74</accession>
<organism evidence="1 2">
    <name type="scientific">Cylindrotheca closterium</name>
    <dbReference type="NCBI Taxonomy" id="2856"/>
    <lineage>
        <taxon>Eukaryota</taxon>
        <taxon>Sar</taxon>
        <taxon>Stramenopiles</taxon>
        <taxon>Ochrophyta</taxon>
        <taxon>Bacillariophyta</taxon>
        <taxon>Bacillariophyceae</taxon>
        <taxon>Bacillariophycidae</taxon>
        <taxon>Bacillariales</taxon>
        <taxon>Bacillariaceae</taxon>
        <taxon>Cylindrotheca</taxon>
    </lineage>
</organism>
<keyword evidence="2" id="KW-1185">Reference proteome</keyword>
<evidence type="ECO:0000313" key="2">
    <source>
        <dbReference type="Proteomes" id="UP001295423"/>
    </source>
</evidence>
<name>A0AAD2JH74_9STRA</name>
<dbReference type="AlphaFoldDB" id="A0AAD2JH74"/>
<evidence type="ECO:0000313" key="1">
    <source>
        <dbReference type="EMBL" id="CAJ1949071.1"/>
    </source>
</evidence>
<sequence length="895" mass="103641">MTNYQTFLQRVTIQQGDKIKPGTLAVKICTCQEADELIPDEFIQILKPRLKGFQCHPDQEKRDYILLKLHIIEGLVITIFKVDKGVIFEQLYQVPSSLVRTVFAPPEYFIPEAVTYFERLRSFFMINGWPTIQYCLQMAAKTDEDLQARMRDLPEDEFVKQHMYVKAFTKDKIVGSRNALSTSPAMVHCETVATELKRWIPEVDAPVSQEAAEAVRAIFRDQEGSETYMQPEPKALGEAAAKTIPQVLNDIGKMEGGKDVTVVIERHTRNSLKAYDEDAENRMFKKTRIDIGCNVGLGHFEDHLGGNPVIDLASLFLIFAENVSILIKLKAIACKIRLMWYEWKGGLISREHLDETFGMLLSYAMKLHAPFNKKYDYNTLDGFVSSDKTTRLSMWEARRLYFSPDWFLGPAKDVLNCAMNIGNGIPAAFLQAFGHNLGLPLTQYILHKVYGWPERIPLDPNFQCFHCQYNPTKERKQSDPSKPERYVFYCGNGNPGFRFNNQFICANCRRTSAYTTSLRNFLRENEDSLSAKRKTTLAKLEKREDYHREYVRTHPEPKITAQRDSRKHQVKLLLDETKRHEKADKMRALHEKQKANGTVRKITKTYFMNAGLKFRYPTELRKLLNLAVFVLIREIGTADVISSTLLFDMFRALVDRYASQQQNGEAVVPFHTDGRRTYYQEELYRVVRLYMDKDANVSSKTWKINSQGYNDMTVEMKATAYANFSSTSESDFAQYIVCLGHDEPYVLSMDKSRMVRDPDDDLEDAKSHKLKEDYEHIQAAYDEWYGRGGFENVPIPGGIQACEERFRSKWRTDFTNVNKKRFFDQKKICEALNEALDSCTAQQDRDEVMHQWNEMFRNCSKTGTKAATKLKNMKNKLLDEKKITRREARGRVTHR</sequence>
<reference evidence="1" key="1">
    <citation type="submission" date="2023-08" db="EMBL/GenBank/DDBJ databases">
        <authorList>
            <person name="Audoor S."/>
            <person name="Bilcke G."/>
        </authorList>
    </citation>
    <scope>NUCLEOTIDE SEQUENCE</scope>
</reference>